<evidence type="ECO:0000313" key="1">
    <source>
        <dbReference type="EMBL" id="TRM62915.1"/>
    </source>
</evidence>
<proteinExistence type="predicted"/>
<name>A0A550CDN1_9AGAR</name>
<reference evidence="1 2" key="1">
    <citation type="journal article" date="2019" name="New Phytol.">
        <title>Comparative genomics reveals unique wood-decay strategies and fruiting body development in the Schizophyllaceae.</title>
        <authorList>
            <person name="Almasi E."/>
            <person name="Sahu N."/>
            <person name="Krizsan K."/>
            <person name="Balint B."/>
            <person name="Kovacs G.M."/>
            <person name="Kiss B."/>
            <person name="Cseklye J."/>
            <person name="Drula E."/>
            <person name="Henrissat B."/>
            <person name="Nagy I."/>
            <person name="Chovatia M."/>
            <person name="Adam C."/>
            <person name="LaButti K."/>
            <person name="Lipzen A."/>
            <person name="Riley R."/>
            <person name="Grigoriev I.V."/>
            <person name="Nagy L.G."/>
        </authorList>
    </citation>
    <scope>NUCLEOTIDE SEQUENCE [LARGE SCALE GENOMIC DNA]</scope>
    <source>
        <strain evidence="1 2">NL-1724</strain>
    </source>
</reference>
<dbReference type="AlphaFoldDB" id="A0A550CDN1"/>
<dbReference type="Proteomes" id="UP000320762">
    <property type="component" value="Unassembled WGS sequence"/>
</dbReference>
<accession>A0A550CDN1</accession>
<sequence length="166" mass="18270">MDYLADVFATMILTRAPSSRRTFSSIRQSLTLRGRPDWRLNWPNAALSPTVTDPMGADPCGQTPSDARLVLSDPAVGALILQRSPAQRPDWQRLRTSRIPGEPSARFRRRTLTTSIRGIVRLSTSADVVRSRLRAFVGNATKAWETGAGLARPAETNTRVAPGSWD</sequence>
<evidence type="ECO:0000313" key="2">
    <source>
        <dbReference type="Proteomes" id="UP000320762"/>
    </source>
</evidence>
<organism evidence="1 2">
    <name type="scientific">Schizophyllum amplum</name>
    <dbReference type="NCBI Taxonomy" id="97359"/>
    <lineage>
        <taxon>Eukaryota</taxon>
        <taxon>Fungi</taxon>
        <taxon>Dikarya</taxon>
        <taxon>Basidiomycota</taxon>
        <taxon>Agaricomycotina</taxon>
        <taxon>Agaricomycetes</taxon>
        <taxon>Agaricomycetidae</taxon>
        <taxon>Agaricales</taxon>
        <taxon>Schizophyllaceae</taxon>
        <taxon>Schizophyllum</taxon>
    </lineage>
</organism>
<protein>
    <submittedName>
        <fullName evidence="1">Uncharacterized protein</fullName>
    </submittedName>
</protein>
<comment type="caution">
    <text evidence="1">The sequence shown here is derived from an EMBL/GenBank/DDBJ whole genome shotgun (WGS) entry which is preliminary data.</text>
</comment>
<keyword evidence="2" id="KW-1185">Reference proteome</keyword>
<dbReference type="EMBL" id="VDMD01000011">
    <property type="protein sequence ID" value="TRM62915.1"/>
    <property type="molecule type" value="Genomic_DNA"/>
</dbReference>
<gene>
    <name evidence="1" type="ORF">BD626DRAFT_43046</name>
</gene>